<dbReference type="EMBL" id="JBJUIK010000008">
    <property type="protein sequence ID" value="KAL3519472.1"/>
    <property type="molecule type" value="Genomic_DNA"/>
</dbReference>
<evidence type="ECO:0000259" key="2">
    <source>
        <dbReference type="Pfam" id="PF19160"/>
    </source>
</evidence>
<evidence type="ECO:0000313" key="5">
    <source>
        <dbReference type="Proteomes" id="UP001630127"/>
    </source>
</evidence>
<dbReference type="PANTHER" id="PTHR33831:SF5">
    <property type="entry name" value="OS07G0102300 PROTEIN"/>
    <property type="match status" value="1"/>
</dbReference>
<name>A0ABD2ZM10_9GENT</name>
<dbReference type="AlphaFoldDB" id="A0ABD2ZM10"/>
<feature type="domain" description="At1g61900-like C-terminal" evidence="3">
    <location>
        <begin position="287"/>
        <end position="360"/>
    </location>
</feature>
<evidence type="ECO:0000313" key="4">
    <source>
        <dbReference type="EMBL" id="KAL3519472.1"/>
    </source>
</evidence>
<sequence length="461" mass="48796">MRAKGARMSKRVPPSFNLFVFLLLLCLLAPSCTSSNYHKSSVIIAQSKDALLPEISPSEAPQALLPLLAPSPFSPFTNSTIPKLSGLCVLNFAAVESMMSMTSIDCVGGFAPYLANVICCPQVDATLTILVGQSSKDTNMLALNGTLAEPCLSDFEQILVGQGANDTLPHICSIYPSNLTEGSCPVKDVNEFESTVDSSSLLASCGKIDTVNECCEQVCQNAVAEAAGKLAGKAYDLMGMEGSHALADHSTRVNDCKSIALRWLASKLDPSHAKEVLRGLSNCKINKVCPLVFPNMTHVIKSCGSGTHDQTACCKSVESYVSHLQNQSFVTNLQALNCAASLGLKLQKANITKNIYNLCHVSLKDFSVQVTPQGVESGCLLPSLPSDAVFDTSTGLSFLCDLNDNIPAPWPSPSQLPASSCNKTVKIPALPAAASGQSRIYSADQGSLVLFVVSVVLVLVM</sequence>
<accession>A0ABD2ZM10</accession>
<evidence type="ECO:0000256" key="1">
    <source>
        <dbReference type="SAM" id="SignalP"/>
    </source>
</evidence>
<dbReference type="Pfam" id="PF26584">
    <property type="entry name" value="At1g61900"/>
    <property type="match status" value="1"/>
</dbReference>
<feature type="chain" id="PRO_5044812647" description="SPARK domain-containing protein" evidence="1">
    <location>
        <begin position="35"/>
        <end position="461"/>
    </location>
</feature>
<dbReference type="InterPro" id="IPR043891">
    <property type="entry name" value="SPARK"/>
</dbReference>
<dbReference type="InterPro" id="IPR059003">
    <property type="entry name" value="At1g61900_C"/>
</dbReference>
<dbReference type="PANTHER" id="PTHR33831">
    <property type="entry name" value="GPI-ANCHORED PROTEIN"/>
    <property type="match status" value="1"/>
</dbReference>
<keyword evidence="1" id="KW-0732">Signal</keyword>
<protein>
    <recommendedName>
        <fullName evidence="6">SPARK domain-containing protein</fullName>
    </recommendedName>
</protein>
<reference evidence="4 5" key="1">
    <citation type="submission" date="2024-11" db="EMBL/GenBank/DDBJ databases">
        <title>A near-complete genome assembly of Cinchona calisaya.</title>
        <authorList>
            <person name="Lian D.C."/>
            <person name="Zhao X.W."/>
            <person name="Wei L."/>
        </authorList>
    </citation>
    <scope>NUCLEOTIDE SEQUENCE [LARGE SCALE GENOMIC DNA]</scope>
    <source>
        <tissue evidence="4">Nenye</tissue>
    </source>
</reference>
<dbReference type="InterPro" id="IPR040336">
    <property type="entry name" value="At1g61900-like"/>
</dbReference>
<keyword evidence="5" id="KW-1185">Reference proteome</keyword>
<gene>
    <name evidence="4" type="ORF">ACH5RR_017621</name>
</gene>
<proteinExistence type="predicted"/>
<dbReference type="Pfam" id="PF19160">
    <property type="entry name" value="SPARK"/>
    <property type="match status" value="1"/>
</dbReference>
<comment type="caution">
    <text evidence="4">The sequence shown here is derived from an EMBL/GenBank/DDBJ whole genome shotgun (WGS) entry which is preliminary data.</text>
</comment>
<organism evidence="4 5">
    <name type="scientific">Cinchona calisaya</name>
    <dbReference type="NCBI Taxonomy" id="153742"/>
    <lineage>
        <taxon>Eukaryota</taxon>
        <taxon>Viridiplantae</taxon>
        <taxon>Streptophyta</taxon>
        <taxon>Embryophyta</taxon>
        <taxon>Tracheophyta</taxon>
        <taxon>Spermatophyta</taxon>
        <taxon>Magnoliopsida</taxon>
        <taxon>eudicotyledons</taxon>
        <taxon>Gunneridae</taxon>
        <taxon>Pentapetalae</taxon>
        <taxon>asterids</taxon>
        <taxon>lamiids</taxon>
        <taxon>Gentianales</taxon>
        <taxon>Rubiaceae</taxon>
        <taxon>Cinchonoideae</taxon>
        <taxon>Cinchoneae</taxon>
        <taxon>Cinchona</taxon>
    </lineage>
</organism>
<evidence type="ECO:0008006" key="6">
    <source>
        <dbReference type="Google" id="ProtNLM"/>
    </source>
</evidence>
<feature type="domain" description="SPARK" evidence="2">
    <location>
        <begin position="85"/>
        <end position="233"/>
    </location>
</feature>
<feature type="signal peptide" evidence="1">
    <location>
        <begin position="1"/>
        <end position="34"/>
    </location>
</feature>
<dbReference type="Proteomes" id="UP001630127">
    <property type="component" value="Unassembled WGS sequence"/>
</dbReference>
<evidence type="ECO:0000259" key="3">
    <source>
        <dbReference type="Pfam" id="PF26584"/>
    </source>
</evidence>